<dbReference type="Proteomes" id="UP000178485">
    <property type="component" value="Chromosome i"/>
</dbReference>
<reference evidence="1 2" key="1">
    <citation type="submission" date="2016-08" db="EMBL/GenBank/DDBJ databases">
        <authorList>
            <person name="Seilhamer J.J."/>
        </authorList>
    </citation>
    <scope>NUCLEOTIDE SEQUENCE [LARGE SCALE GENOMIC DNA]</scope>
    <source>
        <strain evidence="1">ING2-E5A</strain>
    </source>
</reference>
<dbReference type="KEGG" id="pmuc:ING2E5A_1014"/>
<keyword evidence="2" id="KW-1185">Reference proteome</keyword>
<dbReference type="AlphaFoldDB" id="A0A1G4G5X9"/>
<gene>
    <name evidence="1" type="ORF">ING2E5A_1014</name>
</gene>
<dbReference type="RefSeq" id="WP_071136430.1">
    <property type="nucleotide sequence ID" value="NZ_LT608328.1"/>
</dbReference>
<dbReference type="Gene3D" id="2.60.40.1740">
    <property type="entry name" value="hypothetical protein (bacova_03559)"/>
    <property type="match status" value="1"/>
</dbReference>
<accession>A0A1G4G5X9</accession>
<dbReference type="STRING" id="1642646.ING2E5A_1014"/>
<name>A0A1G4G5X9_9BACT</name>
<sequence length="94" mass="10578">MKLSLKIFIACIVVFGFSGCNTDSIYQEEQYKTLVYLLSGSDNVFATSYTLNEDEPVRYVSIGCGGSNSNEQDITVTLEPYTEMLDKYNSLNYN</sequence>
<evidence type="ECO:0000313" key="2">
    <source>
        <dbReference type="Proteomes" id="UP000178485"/>
    </source>
</evidence>
<evidence type="ECO:0000313" key="1">
    <source>
        <dbReference type="EMBL" id="SCM56715.1"/>
    </source>
</evidence>
<proteinExistence type="predicted"/>
<protein>
    <submittedName>
        <fullName evidence="1">Uncharacterized protein</fullName>
    </submittedName>
</protein>
<dbReference type="PROSITE" id="PS51257">
    <property type="entry name" value="PROKAR_LIPOPROTEIN"/>
    <property type="match status" value="1"/>
</dbReference>
<dbReference type="EMBL" id="LT608328">
    <property type="protein sequence ID" value="SCM56715.1"/>
    <property type="molecule type" value="Genomic_DNA"/>
</dbReference>
<organism evidence="1 2">
    <name type="scientific">Petrimonas mucosa</name>
    <dbReference type="NCBI Taxonomy" id="1642646"/>
    <lineage>
        <taxon>Bacteria</taxon>
        <taxon>Pseudomonadati</taxon>
        <taxon>Bacteroidota</taxon>
        <taxon>Bacteroidia</taxon>
        <taxon>Bacteroidales</taxon>
        <taxon>Dysgonomonadaceae</taxon>
        <taxon>Petrimonas</taxon>
    </lineage>
</organism>